<feature type="domain" description="Peptidase S53" evidence="14">
    <location>
        <begin position="231"/>
        <end position="640"/>
    </location>
</feature>
<evidence type="ECO:0000256" key="1">
    <source>
        <dbReference type="ARBA" id="ARBA00001910"/>
    </source>
</evidence>
<dbReference type="CDD" id="cd04056">
    <property type="entry name" value="Peptidases_S53"/>
    <property type="match status" value="1"/>
</dbReference>
<sequence>MRLFKALNTALLVSVVTAATILNNSPSLKSRVLHERRSSAPASSWVKRSQAPRDFVLPIHIGISSQNIEEGHYHLMDISDPRSENFGKHWTPKQVYDFFSPSKKSVENVRGWLASNGIDKHRHKVASSRGYIQFHATVDEAESLLGTQYNIWEHTNTGEISISCDEYHVSRDIQHHIDFITPTIGLDAASGSHLTIRNKKRASIQRARLAHSSEKSMKKTVFQNQTSCSDNVTPECIKALYHISPSSSTTNQPGNDLGLYETALSYDQMNLDWFFSLYAPGIPNGTHPISNNIDGGVGAVPAGMGGGETMLDIEMVYPIIYPQSVKIFQVYGLMDTLFGRNETGLFNQFLDALDASYCTYDGGDDPDIDPRFPDGHTWNGTRQCGIYKPTNIISISYAVAEDAYTPAYATRQCYEYMKLGLMGTSIIVASGDNGTLARFPNEGCQANGAQRPSFPASCPYVTSVGATQIPPNGTIHDPEIAVIPDEGGFTSGGGFSNIFPRPSYQDDAVSSFLNDNTHLPKSSTYNASSRGFPDISAIGWNIPSVSQNSSSLGFGTSASAPIFAAMINLINGERIAARKSPLGFLNPALYNNINVFNDVVSGYNWGCNAEKAFYASKGWDPVTGLGTPNYLKLRDALLNLP</sequence>
<dbReference type="EC" id="3.4.14.10" evidence="4"/>
<evidence type="ECO:0000256" key="6">
    <source>
        <dbReference type="ARBA" id="ARBA00022723"/>
    </source>
</evidence>
<comment type="subcellular location">
    <subcellularLocation>
        <location evidence="3">Secreted</location>
        <location evidence="3">Extracellular space</location>
    </subcellularLocation>
</comment>
<dbReference type="Pfam" id="PF00082">
    <property type="entry name" value="Peptidase_S8"/>
    <property type="match status" value="1"/>
</dbReference>
<reference evidence="15" key="1">
    <citation type="submission" date="2021-12" db="EMBL/GenBank/DDBJ databases">
        <title>Convergent genome expansion in fungi linked to evolution of root-endophyte symbiosis.</title>
        <authorList>
            <consortium name="DOE Joint Genome Institute"/>
            <person name="Ke Y.-H."/>
            <person name="Bonito G."/>
            <person name="Liao H.-L."/>
            <person name="Looney B."/>
            <person name="Rojas-Flechas A."/>
            <person name="Nash J."/>
            <person name="Hameed K."/>
            <person name="Schadt C."/>
            <person name="Martin F."/>
            <person name="Crous P.W."/>
            <person name="Miettinen O."/>
            <person name="Magnuson J.K."/>
            <person name="Labbe J."/>
            <person name="Jacobson D."/>
            <person name="Doktycz M.J."/>
            <person name="Veneault-Fourrey C."/>
            <person name="Kuo A."/>
            <person name="Mondo S."/>
            <person name="Calhoun S."/>
            <person name="Riley R."/>
            <person name="Ohm R."/>
            <person name="LaButti K."/>
            <person name="Andreopoulos B."/>
            <person name="Pangilinan J."/>
            <person name="Nolan M."/>
            <person name="Tritt A."/>
            <person name="Clum A."/>
            <person name="Lipzen A."/>
            <person name="Daum C."/>
            <person name="Barry K."/>
            <person name="Grigoriev I.V."/>
            <person name="Vilgalys R."/>
        </authorList>
    </citation>
    <scope>NUCLEOTIDE SEQUENCE</scope>
    <source>
        <strain evidence="15">PMI_201</strain>
    </source>
</reference>
<dbReference type="InterPro" id="IPR000209">
    <property type="entry name" value="Peptidase_S8/S53_dom"/>
</dbReference>
<evidence type="ECO:0000259" key="14">
    <source>
        <dbReference type="PROSITE" id="PS51695"/>
    </source>
</evidence>
<keyword evidence="6 12" id="KW-0479">Metal-binding</keyword>
<comment type="function">
    <text evidence="2">Secreted tripeptidyl-peptidase which degrades proteins at acidic pHs and is involved in virulence.</text>
</comment>
<dbReference type="CDD" id="cd11377">
    <property type="entry name" value="Pro-peptidase_S53"/>
    <property type="match status" value="1"/>
</dbReference>
<dbReference type="GO" id="GO:0046872">
    <property type="term" value="F:metal ion binding"/>
    <property type="evidence" value="ECO:0007669"/>
    <property type="project" value="UniProtKB-UniRule"/>
</dbReference>
<dbReference type="InterPro" id="IPR015366">
    <property type="entry name" value="S53_propep"/>
</dbReference>
<feature type="active site" description="Charge relay system" evidence="12">
    <location>
        <position position="557"/>
    </location>
</feature>
<dbReference type="EMBL" id="JAJTJA010000003">
    <property type="protein sequence ID" value="KAH8702313.1"/>
    <property type="molecule type" value="Genomic_DNA"/>
</dbReference>
<evidence type="ECO:0000256" key="12">
    <source>
        <dbReference type="PROSITE-ProRule" id="PRU01032"/>
    </source>
</evidence>
<evidence type="ECO:0000256" key="3">
    <source>
        <dbReference type="ARBA" id="ARBA00004239"/>
    </source>
</evidence>
<keyword evidence="16" id="KW-1185">Reference proteome</keyword>
<feature type="chain" id="PRO_5042232933" description="tripeptidyl-peptidase II" evidence="13">
    <location>
        <begin position="19"/>
        <end position="641"/>
    </location>
</feature>
<dbReference type="RefSeq" id="XP_046075689.1">
    <property type="nucleotide sequence ID" value="XM_046210722.1"/>
</dbReference>
<evidence type="ECO:0000256" key="13">
    <source>
        <dbReference type="SAM" id="SignalP"/>
    </source>
</evidence>
<dbReference type="PANTHER" id="PTHR14218:SF19">
    <property type="entry name" value="SERINE PROTEASE AORO, PUTATIVE (AFU_ORTHOLOGUE AFUA_6G10250)-RELATED"/>
    <property type="match status" value="1"/>
</dbReference>
<keyword evidence="10 12" id="KW-0106">Calcium</keyword>
<comment type="caution">
    <text evidence="15">The sequence shown here is derived from an EMBL/GenBank/DDBJ whole genome shotgun (WGS) entry which is preliminary data.</text>
</comment>
<keyword evidence="9 12" id="KW-0720">Serine protease</keyword>
<comment type="catalytic activity">
    <reaction evidence="1">
        <text>Release of an N-terminal tripeptide from a polypeptide.</text>
        <dbReference type="EC" id="3.4.14.10"/>
    </reaction>
</comment>
<keyword evidence="7 13" id="KW-0732">Signal</keyword>
<organism evidence="15 16">
    <name type="scientific">Talaromyces proteolyticus</name>
    <dbReference type="NCBI Taxonomy" id="1131652"/>
    <lineage>
        <taxon>Eukaryota</taxon>
        <taxon>Fungi</taxon>
        <taxon>Dikarya</taxon>
        <taxon>Ascomycota</taxon>
        <taxon>Pezizomycotina</taxon>
        <taxon>Eurotiomycetes</taxon>
        <taxon>Eurotiomycetidae</taxon>
        <taxon>Eurotiales</taxon>
        <taxon>Trichocomaceae</taxon>
        <taxon>Talaromyces</taxon>
        <taxon>Talaromyces sect. Bacilispori</taxon>
    </lineage>
</organism>
<feature type="binding site" evidence="12">
    <location>
        <position position="599"/>
    </location>
    <ligand>
        <name>Ca(2+)</name>
        <dbReference type="ChEBI" id="CHEBI:29108"/>
    </ligand>
</feature>
<evidence type="ECO:0000256" key="7">
    <source>
        <dbReference type="ARBA" id="ARBA00022729"/>
    </source>
</evidence>
<accession>A0AAD4KW50</accession>
<dbReference type="PROSITE" id="PS51695">
    <property type="entry name" value="SEDOLISIN"/>
    <property type="match status" value="1"/>
</dbReference>
<dbReference type="PANTHER" id="PTHR14218">
    <property type="entry name" value="PROTEASE S8 TRIPEPTIDYL PEPTIDASE I CLN2"/>
    <property type="match status" value="1"/>
</dbReference>
<name>A0AAD4KW50_9EURO</name>
<feature type="active site" description="Charge relay system" evidence="12">
    <location>
        <position position="312"/>
    </location>
</feature>
<evidence type="ECO:0000256" key="11">
    <source>
        <dbReference type="ARBA" id="ARBA00023145"/>
    </source>
</evidence>
<dbReference type="SMART" id="SM00944">
    <property type="entry name" value="Pro-kuma_activ"/>
    <property type="match status" value="1"/>
</dbReference>
<evidence type="ECO:0000256" key="2">
    <source>
        <dbReference type="ARBA" id="ARBA00002451"/>
    </source>
</evidence>
<proteinExistence type="predicted"/>
<dbReference type="GO" id="GO:0005576">
    <property type="term" value="C:extracellular region"/>
    <property type="evidence" value="ECO:0007669"/>
    <property type="project" value="UniProtKB-SubCell"/>
</dbReference>
<dbReference type="GeneID" id="70241009"/>
<feature type="binding site" evidence="12">
    <location>
        <position position="620"/>
    </location>
    <ligand>
        <name>Ca(2+)</name>
        <dbReference type="ChEBI" id="CHEBI:29108"/>
    </ligand>
</feature>
<dbReference type="GO" id="GO:0008240">
    <property type="term" value="F:tripeptidyl-peptidase activity"/>
    <property type="evidence" value="ECO:0007669"/>
    <property type="project" value="UniProtKB-EC"/>
</dbReference>
<evidence type="ECO:0000256" key="4">
    <source>
        <dbReference type="ARBA" id="ARBA00012462"/>
    </source>
</evidence>
<dbReference type="SUPFAM" id="SSF52743">
    <property type="entry name" value="Subtilisin-like"/>
    <property type="match status" value="1"/>
</dbReference>
<dbReference type="SUPFAM" id="SSF54897">
    <property type="entry name" value="Protease propeptides/inhibitors"/>
    <property type="match status" value="1"/>
</dbReference>
<dbReference type="AlphaFoldDB" id="A0AAD4KW50"/>
<dbReference type="InterPro" id="IPR030400">
    <property type="entry name" value="Sedolisin_dom"/>
</dbReference>
<evidence type="ECO:0000313" key="16">
    <source>
        <dbReference type="Proteomes" id="UP001201262"/>
    </source>
</evidence>
<dbReference type="InterPro" id="IPR036852">
    <property type="entry name" value="Peptidase_S8/S53_dom_sf"/>
</dbReference>
<keyword evidence="5 12" id="KW-0645">Protease</keyword>
<dbReference type="GO" id="GO:0006508">
    <property type="term" value="P:proteolysis"/>
    <property type="evidence" value="ECO:0007669"/>
    <property type="project" value="UniProtKB-KW"/>
</dbReference>
<dbReference type="Pfam" id="PF09286">
    <property type="entry name" value="Pro-kuma_activ"/>
    <property type="match status" value="1"/>
</dbReference>
<keyword evidence="11" id="KW-0865">Zymogen</keyword>
<evidence type="ECO:0000256" key="8">
    <source>
        <dbReference type="ARBA" id="ARBA00022801"/>
    </source>
</evidence>
<feature type="active site" description="Charge relay system" evidence="12">
    <location>
        <position position="308"/>
    </location>
</feature>
<protein>
    <recommendedName>
        <fullName evidence="4">tripeptidyl-peptidase II</fullName>
        <ecNumber evidence="4">3.4.14.10</ecNumber>
    </recommendedName>
</protein>
<feature type="binding site" evidence="12">
    <location>
        <position position="618"/>
    </location>
    <ligand>
        <name>Ca(2+)</name>
        <dbReference type="ChEBI" id="CHEBI:29108"/>
    </ligand>
</feature>
<dbReference type="GO" id="GO:0004252">
    <property type="term" value="F:serine-type endopeptidase activity"/>
    <property type="evidence" value="ECO:0007669"/>
    <property type="project" value="UniProtKB-UniRule"/>
</dbReference>
<feature type="signal peptide" evidence="13">
    <location>
        <begin position="1"/>
        <end position="18"/>
    </location>
</feature>
<feature type="binding site" evidence="12">
    <location>
        <position position="598"/>
    </location>
    <ligand>
        <name>Ca(2+)</name>
        <dbReference type="ChEBI" id="CHEBI:29108"/>
    </ligand>
</feature>
<evidence type="ECO:0000313" key="15">
    <source>
        <dbReference type="EMBL" id="KAH8702313.1"/>
    </source>
</evidence>
<dbReference type="Gene3D" id="3.40.50.200">
    <property type="entry name" value="Peptidase S8/S53 domain"/>
    <property type="match status" value="1"/>
</dbReference>
<evidence type="ECO:0000256" key="5">
    <source>
        <dbReference type="ARBA" id="ARBA00022670"/>
    </source>
</evidence>
<evidence type="ECO:0000256" key="9">
    <source>
        <dbReference type="ARBA" id="ARBA00022825"/>
    </source>
</evidence>
<evidence type="ECO:0000256" key="10">
    <source>
        <dbReference type="ARBA" id="ARBA00022837"/>
    </source>
</evidence>
<comment type="cofactor">
    <cofactor evidence="12">
        <name>Ca(2+)</name>
        <dbReference type="ChEBI" id="CHEBI:29108"/>
    </cofactor>
    <text evidence="12">Binds 1 Ca(2+) ion per subunit.</text>
</comment>
<keyword evidence="8 12" id="KW-0378">Hydrolase</keyword>
<gene>
    <name evidence="15" type="ORF">BGW36DRAFT_290008</name>
</gene>
<dbReference type="Proteomes" id="UP001201262">
    <property type="component" value="Unassembled WGS sequence"/>
</dbReference>
<dbReference type="InterPro" id="IPR050819">
    <property type="entry name" value="Tripeptidyl-peptidase_I"/>
</dbReference>